<name>A0A1I0HLF2_9FIRM</name>
<accession>A0A1I0HLF2</accession>
<protein>
    <recommendedName>
        <fullName evidence="2">Glycine-rich domain-containing protein</fullName>
    </recommendedName>
</protein>
<sequence>GGGISLEDVTATQSDLIKGKTAYLQGQDDPLPGTLELTGNAQAAHVLAGETFYATDPKDKQTGTMTVNSLLSFSCAPYSGRRVLVKWQNPKTASGKPYSGVYIRYSTSGNPGKTGGTQIYKGAGNNTVSEGQSQAYLDLPALSTKYYLSIYPYVTCSAGEMTGAVINATVTTSAVLNKTFTASGSYTIPAGYTKADLFAVGGGGGAVNTYNHGGSYGGSGGYTKTVKSIAVSSGQVLNMTIGAGGVNNANGGATSVTMSGAVLCSADGGSYGKNSYDTGNAGGSGGGQFGPYTDKADHLEGYPGGSDGGDGYPLNTNYTAKGQGTTTRAWGISTGTLYAGGGGGGSELRYYAGGAGGAGGGGTGGSGISGATYQRNGTTNTGGGAGGAGYYSTAEGIGGSGIVLLKLY</sequence>
<evidence type="ECO:0000259" key="2">
    <source>
        <dbReference type="Pfam" id="PF21722"/>
    </source>
</evidence>
<feature type="compositionally biased region" description="Gly residues" evidence="1">
    <location>
        <begin position="302"/>
        <end position="311"/>
    </location>
</feature>
<feature type="domain" description="Glycine-rich" evidence="2">
    <location>
        <begin position="183"/>
        <end position="407"/>
    </location>
</feature>
<evidence type="ECO:0000313" key="5">
    <source>
        <dbReference type="Proteomes" id="UP000198508"/>
    </source>
</evidence>
<proteinExistence type="predicted"/>
<reference evidence="3" key="2">
    <citation type="submission" date="2016-10" db="EMBL/GenBank/DDBJ databases">
        <authorList>
            <person name="de Groot N.N."/>
        </authorList>
    </citation>
    <scope>NUCLEOTIDE SEQUENCE [LARGE SCALE GENOMIC DNA]</scope>
    <source>
        <strain evidence="3">NLAE-zl-G277</strain>
    </source>
</reference>
<feature type="non-terminal residue" evidence="3">
    <location>
        <position position="1"/>
    </location>
</feature>
<gene>
    <name evidence="3" type="ORF">SAMN05216313_116118</name>
    <name evidence="4" type="ORF">SAMN05216313_13469</name>
</gene>
<dbReference type="AlphaFoldDB" id="A0A1I0HLF2"/>
<dbReference type="InterPro" id="IPR049304">
    <property type="entry name" value="Gly_rich_dom"/>
</dbReference>
<dbReference type="RefSeq" id="WP_334292885.1">
    <property type="nucleotide sequence ID" value="NZ_FOIM01000016.1"/>
</dbReference>
<evidence type="ECO:0000313" key="3">
    <source>
        <dbReference type="EMBL" id="SET84781.1"/>
    </source>
</evidence>
<feature type="region of interest" description="Disordered" evidence="1">
    <location>
        <begin position="285"/>
        <end position="317"/>
    </location>
</feature>
<keyword evidence="5" id="KW-1185">Reference proteome</keyword>
<evidence type="ECO:0000313" key="4">
    <source>
        <dbReference type="EMBL" id="SEU13344.1"/>
    </source>
</evidence>
<dbReference type="EMBL" id="FOIM01000016">
    <property type="protein sequence ID" value="SET84781.1"/>
    <property type="molecule type" value="Genomic_DNA"/>
</dbReference>
<dbReference type="Pfam" id="PF21722">
    <property type="entry name" value="Gly_rich_2"/>
    <property type="match status" value="1"/>
</dbReference>
<dbReference type="STRING" id="460384.SAMN05216313_116118"/>
<reference evidence="5" key="1">
    <citation type="submission" date="2016-10" db="EMBL/GenBank/DDBJ databases">
        <authorList>
            <person name="Varghese N."/>
            <person name="Submissions S."/>
        </authorList>
    </citation>
    <scope>NUCLEOTIDE SEQUENCE [LARGE SCALE GENOMIC DNA]</scope>
    <source>
        <strain evidence="5">NLAE-zl-G277</strain>
    </source>
</reference>
<dbReference type="Proteomes" id="UP000198508">
    <property type="component" value="Unassembled WGS sequence"/>
</dbReference>
<dbReference type="EMBL" id="FOIM01000034">
    <property type="protein sequence ID" value="SEU13344.1"/>
    <property type="molecule type" value="Genomic_DNA"/>
</dbReference>
<organism evidence="3 5">
    <name type="scientific">Enterocloster lavalensis</name>
    <dbReference type="NCBI Taxonomy" id="460384"/>
    <lineage>
        <taxon>Bacteria</taxon>
        <taxon>Bacillati</taxon>
        <taxon>Bacillota</taxon>
        <taxon>Clostridia</taxon>
        <taxon>Lachnospirales</taxon>
        <taxon>Lachnospiraceae</taxon>
        <taxon>Enterocloster</taxon>
    </lineage>
</organism>
<evidence type="ECO:0000256" key="1">
    <source>
        <dbReference type="SAM" id="MobiDB-lite"/>
    </source>
</evidence>